<feature type="transmembrane region" description="Helical" evidence="6">
    <location>
        <begin position="225"/>
        <end position="245"/>
    </location>
</feature>
<gene>
    <name evidence="8" type="ORF">ABE541_10135</name>
</gene>
<keyword evidence="5 6" id="KW-0472">Membrane</keyword>
<evidence type="ECO:0000256" key="1">
    <source>
        <dbReference type="ARBA" id="ARBA00004651"/>
    </source>
</evidence>
<feature type="transmembrane region" description="Helical" evidence="6">
    <location>
        <begin position="257"/>
        <end position="275"/>
    </location>
</feature>
<feature type="transmembrane region" description="Helical" evidence="6">
    <location>
        <begin position="42"/>
        <end position="62"/>
    </location>
</feature>
<dbReference type="Pfam" id="PF00892">
    <property type="entry name" value="EamA"/>
    <property type="match status" value="2"/>
</dbReference>
<feature type="domain" description="EamA" evidence="7">
    <location>
        <begin position="13"/>
        <end position="152"/>
    </location>
</feature>
<evidence type="ECO:0000259" key="7">
    <source>
        <dbReference type="Pfam" id="PF00892"/>
    </source>
</evidence>
<dbReference type="InterPro" id="IPR000620">
    <property type="entry name" value="EamA_dom"/>
</dbReference>
<dbReference type="InterPro" id="IPR050638">
    <property type="entry name" value="AA-Vitamin_Transporters"/>
</dbReference>
<evidence type="ECO:0000256" key="3">
    <source>
        <dbReference type="ARBA" id="ARBA00022692"/>
    </source>
</evidence>
<feature type="transmembrane region" description="Helical" evidence="6">
    <location>
        <begin position="165"/>
        <end position="183"/>
    </location>
</feature>
<feature type="transmembrane region" description="Helical" evidence="6">
    <location>
        <begin position="195"/>
        <end position="213"/>
    </location>
</feature>
<feature type="transmembrane region" description="Helical" evidence="6">
    <location>
        <begin position="12"/>
        <end position="36"/>
    </location>
</feature>
<feature type="transmembrane region" description="Helical" evidence="6">
    <location>
        <begin position="281"/>
        <end position="298"/>
    </location>
</feature>
<evidence type="ECO:0000256" key="4">
    <source>
        <dbReference type="ARBA" id="ARBA00022989"/>
    </source>
</evidence>
<dbReference type="EMBL" id="JBDJNQ010000004">
    <property type="protein sequence ID" value="MEN5377620.1"/>
    <property type="molecule type" value="Genomic_DNA"/>
</dbReference>
<evidence type="ECO:0000313" key="8">
    <source>
        <dbReference type="EMBL" id="MEN5377620.1"/>
    </source>
</evidence>
<organism evidence="8 9">
    <name type="scientific">Sphingobacterium kitahiroshimense</name>
    <dbReference type="NCBI Taxonomy" id="470446"/>
    <lineage>
        <taxon>Bacteria</taxon>
        <taxon>Pseudomonadati</taxon>
        <taxon>Bacteroidota</taxon>
        <taxon>Sphingobacteriia</taxon>
        <taxon>Sphingobacteriales</taxon>
        <taxon>Sphingobacteriaceae</taxon>
        <taxon>Sphingobacterium</taxon>
    </lineage>
</organism>
<name>A0ABV0BSY2_9SPHI</name>
<evidence type="ECO:0000256" key="5">
    <source>
        <dbReference type="ARBA" id="ARBA00023136"/>
    </source>
</evidence>
<comment type="caution">
    <text evidence="8">The sequence shown here is derived from an EMBL/GenBank/DDBJ whole genome shotgun (WGS) entry which is preliminary data.</text>
</comment>
<feature type="transmembrane region" description="Helical" evidence="6">
    <location>
        <begin position="134"/>
        <end position="153"/>
    </location>
</feature>
<keyword evidence="2" id="KW-1003">Cell membrane</keyword>
<dbReference type="PANTHER" id="PTHR32322:SF18">
    <property type="entry name" value="S-ADENOSYLMETHIONINE_S-ADENOSYLHOMOCYSTEINE TRANSPORTER"/>
    <property type="match status" value="1"/>
</dbReference>
<dbReference type="InterPro" id="IPR037185">
    <property type="entry name" value="EmrE-like"/>
</dbReference>
<sequence length="300" mass="33265">MYLYAYKKSTIYKGFSLAIAAAILWGVSGTLAQFLFQKREINVEWLITVRMLLSGICLLSFAKTSERAPIFKIWKTKNDRLQLLAFSIFGMLAVQYTYFAAIKHSNAATATVLQYAGPIIIAIYLAFKHKRLPSLLELFAIILAIIGTFLLVTNGNINTLAISNTALFFGLASAVALAIYTLMPITLLSKHKSSVVIGWSLLCGGIAFSFMKAPWDIQGVWDTKTYLFTALIILFGTVFPFYFYLTSVKLIGGQKASLLASAEPLSATFLAVSWLHVPFSLWDWIGTFCIIATVFILSKK</sequence>
<dbReference type="SUPFAM" id="SSF103481">
    <property type="entry name" value="Multidrug resistance efflux transporter EmrE"/>
    <property type="match status" value="2"/>
</dbReference>
<dbReference type="RefSeq" id="WP_346581328.1">
    <property type="nucleotide sequence ID" value="NZ_JBDJLH010000002.1"/>
</dbReference>
<evidence type="ECO:0000313" key="9">
    <source>
        <dbReference type="Proteomes" id="UP001409291"/>
    </source>
</evidence>
<protein>
    <submittedName>
        <fullName evidence="8">EamA family transporter</fullName>
    </submittedName>
</protein>
<evidence type="ECO:0000256" key="2">
    <source>
        <dbReference type="ARBA" id="ARBA00022475"/>
    </source>
</evidence>
<keyword evidence="9" id="KW-1185">Reference proteome</keyword>
<keyword evidence="4 6" id="KW-1133">Transmembrane helix</keyword>
<dbReference type="PANTHER" id="PTHR32322">
    <property type="entry name" value="INNER MEMBRANE TRANSPORTER"/>
    <property type="match status" value="1"/>
</dbReference>
<keyword evidence="3 6" id="KW-0812">Transmembrane</keyword>
<evidence type="ECO:0000256" key="6">
    <source>
        <dbReference type="SAM" id="Phobius"/>
    </source>
</evidence>
<reference evidence="8 9" key="1">
    <citation type="submission" date="2024-04" db="EMBL/GenBank/DDBJ databases">
        <title>WGS of bacteria from Torrens River.</title>
        <authorList>
            <person name="Wyrsch E.R."/>
            <person name="Drigo B."/>
        </authorList>
    </citation>
    <scope>NUCLEOTIDE SEQUENCE [LARGE SCALE GENOMIC DNA]</scope>
    <source>
        <strain evidence="8 9">TWI391</strain>
    </source>
</reference>
<feature type="domain" description="EamA" evidence="7">
    <location>
        <begin position="166"/>
        <end position="298"/>
    </location>
</feature>
<proteinExistence type="predicted"/>
<accession>A0ABV0BSY2</accession>
<comment type="subcellular location">
    <subcellularLocation>
        <location evidence="1">Cell membrane</location>
        <topology evidence="1">Multi-pass membrane protein</topology>
    </subcellularLocation>
</comment>
<dbReference type="Proteomes" id="UP001409291">
    <property type="component" value="Unassembled WGS sequence"/>
</dbReference>
<feature type="transmembrane region" description="Helical" evidence="6">
    <location>
        <begin position="107"/>
        <end position="127"/>
    </location>
</feature>
<feature type="transmembrane region" description="Helical" evidence="6">
    <location>
        <begin position="83"/>
        <end position="101"/>
    </location>
</feature>